<accession>A0ABU8MTQ2</accession>
<name>A0ABU8MTQ2_9PSEU</name>
<feature type="region of interest" description="Disordered" evidence="1">
    <location>
        <begin position="1"/>
        <end position="29"/>
    </location>
</feature>
<keyword evidence="3" id="KW-1185">Reference proteome</keyword>
<evidence type="ECO:0000313" key="3">
    <source>
        <dbReference type="Proteomes" id="UP001385809"/>
    </source>
</evidence>
<proteinExistence type="predicted"/>
<comment type="caution">
    <text evidence="2">The sequence shown here is derived from an EMBL/GenBank/DDBJ whole genome shotgun (WGS) entry which is preliminary data.</text>
</comment>
<protein>
    <recommendedName>
        <fullName evidence="4">Asp23/Gls24 family envelope stress response protein</fullName>
    </recommendedName>
</protein>
<evidence type="ECO:0000313" key="2">
    <source>
        <dbReference type="EMBL" id="MEJ2870552.1"/>
    </source>
</evidence>
<dbReference type="Proteomes" id="UP001385809">
    <property type="component" value="Unassembled WGS sequence"/>
</dbReference>
<dbReference type="EMBL" id="JBBEGN010000014">
    <property type="protein sequence ID" value="MEJ2870552.1"/>
    <property type="molecule type" value="Genomic_DNA"/>
</dbReference>
<organism evidence="2 3">
    <name type="scientific">Actinomycetospora aurantiaca</name>
    <dbReference type="NCBI Taxonomy" id="3129233"/>
    <lineage>
        <taxon>Bacteria</taxon>
        <taxon>Bacillati</taxon>
        <taxon>Actinomycetota</taxon>
        <taxon>Actinomycetes</taxon>
        <taxon>Pseudonocardiales</taxon>
        <taxon>Pseudonocardiaceae</taxon>
        <taxon>Actinomycetospora</taxon>
    </lineage>
</organism>
<dbReference type="RefSeq" id="WP_337697124.1">
    <property type="nucleotide sequence ID" value="NZ_JBBEGN010000014.1"/>
</dbReference>
<reference evidence="2 3" key="1">
    <citation type="submission" date="2024-03" db="EMBL/GenBank/DDBJ databases">
        <title>Actinomycetospora sp. OC33-EN08, a novel actinomycete isolated from wild orchid (Aerides multiflora).</title>
        <authorList>
            <person name="Suriyachadkun C."/>
        </authorList>
    </citation>
    <scope>NUCLEOTIDE SEQUENCE [LARGE SCALE GENOMIC DNA]</scope>
    <source>
        <strain evidence="2 3">OC33-EN08</strain>
    </source>
</reference>
<evidence type="ECO:0008006" key="4">
    <source>
        <dbReference type="Google" id="ProtNLM"/>
    </source>
</evidence>
<evidence type="ECO:0000256" key="1">
    <source>
        <dbReference type="SAM" id="MobiDB-lite"/>
    </source>
</evidence>
<gene>
    <name evidence="2" type="ORF">WCD74_22490</name>
</gene>
<sequence length="124" mass="12441">MSRPDPAVAAAPGVRATSPGSAEAPGRGSLSERVAGALLAHPDVVRLSGGTFGSIATYLPGRRLVGVSLGDGDEPTRISVVLRLGARVRPTADALRALVAAQTGARRVDVVVTDVADPTAPDPA</sequence>